<gene>
    <name evidence="1" type="ORF">AC529_07815</name>
</gene>
<proteinExistence type="predicted"/>
<dbReference type="AlphaFoldDB" id="A0A147KIY4"/>
<keyword evidence="2" id="KW-1185">Reference proteome</keyword>
<evidence type="ECO:0000313" key="1">
    <source>
        <dbReference type="EMBL" id="KUP97274.1"/>
    </source>
</evidence>
<sequence length="67" mass="7521">MNDHRRTPPRILVADPVRSAQSDKLLSEEMERLGAPSALGAARLAASRDTGDAPALRRLFSRRPRWR</sequence>
<name>A0A147KIY4_THECS</name>
<dbReference type="PATRIC" id="fig|665004.4.peg.3515"/>
<organism evidence="1 2">
    <name type="scientific">Thermobifida cellulosilytica TB100</name>
    <dbReference type="NCBI Taxonomy" id="665004"/>
    <lineage>
        <taxon>Bacteria</taxon>
        <taxon>Bacillati</taxon>
        <taxon>Actinomycetota</taxon>
        <taxon>Actinomycetes</taxon>
        <taxon>Streptosporangiales</taxon>
        <taxon>Nocardiopsidaceae</taxon>
        <taxon>Thermobifida</taxon>
    </lineage>
</organism>
<evidence type="ECO:0000313" key="2">
    <source>
        <dbReference type="Proteomes" id="UP000074382"/>
    </source>
</evidence>
<dbReference type="Proteomes" id="UP000074382">
    <property type="component" value="Unassembled WGS sequence"/>
</dbReference>
<accession>A0A147KIY4</accession>
<dbReference type="RefSeq" id="WP_068758154.1">
    <property type="nucleotide sequence ID" value="NZ_KQ950185.1"/>
</dbReference>
<dbReference type="EMBL" id="LGEM01000032">
    <property type="protein sequence ID" value="KUP97274.1"/>
    <property type="molecule type" value="Genomic_DNA"/>
</dbReference>
<reference evidence="2" key="1">
    <citation type="journal article" date="2017" name="Acta Aliment.">
        <title>Plant polysaccharide degrading enzyme system of Thermpbifida cellulosilytica TB100 revealed by de novo genome project data.</title>
        <authorList>
            <person name="Toth A."/>
            <person name="Baka E."/>
            <person name="Luzics S."/>
            <person name="Bata-Vidacs I."/>
            <person name="Nagy I."/>
            <person name="Balint B."/>
            <person name="Herceg R."/>
            <person name="Olasz F."/>
            <person name="Wilk T."/>
            <person name="Nagy T."/>
            <person name="Kriszt B."/>
            <person name="Nagy I."/>
            <person name="Kukolya J."/>
        </authorList>
    </citation>
    <scope>NUCLEOTIDE SEQUENCE [LARGE SCALE GENOMIC DNA]</scope>
    <source>
        <strain evidence="2">TB100</strain>
    </source>
</reference>
<protein>
    <submittedName>
        <fullName evidence="1">Uncharacterized protein</fullName>
    </submittedName>
</protein>
<comment type="caution">
    <text evidence="1">The sequence shown here is derived from an EMBL/GenBank/DDBJ whole genome shotgun (WGS) entry which is preliminary data.</text>
</comment>